<gene>
    <name evidence="2" type="ORF">ACJMK2_022833</name>
</gene>
<keyword evidence="3" id="KW-1185">Reference proteome</keyword>
<keyword evidence="1" id="KW-1133">Transmembrane helix</keyword>
<accession>A0ABD3TKB1</accession>
<organism evidence="2 3">
    <name type="scientific">Sinanodonta woodiana</name>
    <name type="common">Chinese pond mussel</name>
    <name type="synonym">Anodonta woodiana</name>
    <dbReference type="NCBI Taxonomy" id="1069815"/>
    <lineage>
        <taxon>Eukaryota</taxon>
        <taxon>Metazoa</taxon>
        <taxon>Spiralia</taxon>
        <taxon>Lophotrochozoa</taxon>
        <taxon>Mollusca</taxon>
        <taxon>Bivalvia</taxon>
        <taxon>Autobranchia</taxon>
        <taxon>Heteroconchia</taxon>
        <taxon>Palaeoheterodonta</taxon>
        <taxon>Unionida</taxon>
        <taxon>Unionoidea</taxon>
        <taxon>Unionidae</taxon>
        <taxon>Unioninae</taxon>
        <taxon>Sinanodonta</taxon>
    </lineage>
</organism>
<proteinExistence type="predicted"/>
<evidence type="ECO:0000313" key="2">
    <source>
        <dbReference type="EMBL" id="KAL3837479.1"/>
    </source>
</evidence>
<evidence type="ECO:0000313" key="3">
    <source>
        <dbReference type="Proteomes" id="UP001634394"/>
    </source>
</evidence>
<sequence>MQQEGAEKCVDYDDLAKIIIFRQNLTVASETVEPWLTAHVDQYVQNALNDPDGKIGVIFYRAVVSKNAVQGKQEIDIDFHLISQKIFGDEEKKKLMTSYLSQLMLNSNNIITLKSERVIEIVKEDRREPVFHFADSAEVPGYSKIKGGNFITKFFHYWLIIPPVQWRFFDLVYQLYTFDIMHFGFISKFVHFFTIPTNVVFSMSFLAQFSIFGKSDEELWLNASTIFLLFLVIMYMTASFVWRCWEWGVATSVVLFVCWMGGNMWYWTFMVEGNPWYNPTCLWANPIIGSYLASIAQAGSHMCSPQLPPYITGNDHWESLPVFFCQKSTSTEQLVKRLCFRLMAILSYPTLSTAVSWFSWPHLIGIEVFYILGGIGFKPKFFQDLLRVAEKEERSGNAGLHITHVRPSDVIDSCSPIKSENYQLLVDESCTIDMPVDKD</sequence>
<dbReference type="Proteomes" id="UP001634394">
    <property type="component" value="Unassembled WGS sequence"/>
</dbReference>
<feature type="transmembrane region" description="Helical" evidence="1">
    <location>
        <begin position="189"/>
        <end position="213"/>
    </location>
</feature>
<comment type="caution">
    <text evidence="2">The sequence shown here is derived from an EMBL/GenBank/DDBJ whole genome shotgun (WGS) entry which is preliminary data.</text>
</comment>
<name>A0ABD3TKB1_SINWO</name>
<feature type="transmembrane region" description="Helical" evidence="1">
    <location>
        <begin position="249"/>
        <end position="267"/>
    </location>
</feature>
<reference evidence="2 3" key="1">
    <citation type="submission" date="2024-11" db="EMBL/GenBank/DDBJ databases">
        <title>Chromosome-level genome assembly of the freshwater bivalve Anodonta woodiana.</title>
        <authorList>
            <person name="Chen X."/>
        </authorList>
    </citation>
    <scope>NUCLEOTIDE SEQUENCE [LARGE SCALE GENOMIC DNA]</scope>
    <source>
        <strain evidence="2">MN2024</strain>
        <tissue evidence="2">Gills</tissue>
    </source>
</reference>
<keyword evidence="1" id="KW-0812">Transmembrane</keyword>
<dbReference type="AlphaFoldDB" id="A0ABD3TKB1"/>
<protein>
    <submittedName>
        <fullName evidence="2">Uncharacterized protein</fullName>
    </submittedName>
</protein>
<dbReference type="EMBL" id="JBJQND010000018">
    <property type="protein sequence ID" value="KAL3837479.1"/>
    <property type="molecule type" value="Genomic_DNA"/>
</dbReference>
<keyword evidence="1" id="KW-0472">Membrane</keyword>
<feature type="transmembrane region" description="Helical" evidence="1">
    <location>
        <begin position="219"/>
        <end position="242"/>
    </location>
</feature>
<evidence type="ECO:0000256" key="1">
    <source>
        <dbReference type="SAM" id="Phobius"/>
    </source>
</evidence>